<gene>
    <name evidence="2" type="ORF">GLX28_16950</name>
</gene>
<evidence type="ECO:0000313" key="3">
    <source>
        <dbReference type="Proteomes" id="UP000430519"/>
    </source>
</evidence>
<dbReference type="RefSeq" id="WP_160981504.1">
    <property type="nucleotide sequence ID" value="NZ_WVHK01000087.1"/>
</dbReference>
<dbReference type="Proteomes" id="UP000430519">
    <property type="component" value="Unassembled WGS sequence"/>
</dbReference>
<dbReference type="EMBL" id="WVHK01000087">
    <property type="protein sequence ID" value="MXV21315.1"/>
    <property type="molecule type" value="Genomic_DNA"/>
</dbReference>
<evidence type="ECO:0000256" key="1">
    <source>
        <dbReference type="SAM" id="MobiDB-lite"/>
    </source>
</evidence>
<accession>A0A6I4YUK6</accession>
<keyword evidence="3" id="KW-1185">Reference proteome</keyword>
<evidence type="ECO:0000313" key="2">
    <source>
        <dbReference type="EMBL" id="MXV21315.1"/>
    </source>
</evidence>
<comment type="caution">
    <text evidence="2">The sequence shown here is derived from an EMBL/GenBank/DDBJ whole genome shotgun (WGS) entry which is preliminary data.</text>
</comment>
<protein>
    <submittedName>
        <fullName evidence="2">Uncharacterized protein</fullName>
    </submittedName>
</protein>
<proteinExistence type="predicted"/>
<name>A0A6I4YUK6_9DEIO</name>
<sequence length="50" mass="5431">MWTLYDPPEEDRDQTPEPDSPELVAAPDAPRLSGCPSCAARLLDDCGCEP</sequence>
<dbReference type="AlphaFoldDB" id="A0A6I4YUK6"/>
<organism evidence="2 3">
    <name type="scientific">Deinococcus xianganensis</name>
    <dbReference type="NCBI Taxonomy" id="1507289"/>
    <lineage>
        <taxon>Bacteria</taxon>
        <taxon>Thermotogati</taxon>
        <taxon>Deinococcota</taxon>
        <taxon>Deinococci</taxon>
        <taxon>Deinococcales</taxon>
        <taxon>Deinococcaceae</taxon>
        <taxon>Deinococcus</taxon>
    </lineage>
</organism>
<feature type="region of interest" description="Disordered" evidence="1">
    <location>
        <begin position="1"/>
        <end position="29"/>
    </location>
</feature>
<reference evidence="2 3" key="1">
    <citation type="submission" date="2019-11" db="EMBL/GenBank/DDBJ databases">
        <title>Genome sequence of Deinococcus xianganensis Y35, AI-2 producing algicidal bacterium, isolated from lake water.</title>
        <authorList>
            <person name="Li Y."/>
        </authorList>
    </citation>
    <scope>NUCLEOTIDE SEQUENCE [LARGE SCALE GENOMIC DNA]</scope>
    <source>
        <strain evidence="2 3">Y35</strain>
    </source>
</reference>